<evidence type="ECO:0000313" key="11">
    <source>
        <dbReference type="EMBL" id="MBL4929004.1"/>
    </source>
</evidence>
<protein>
    <recommendedName>
        <fullName evidence="4">threonine-phosphate decarboxylase</fullName>
        <ecNumber evidence="4">4.1.1.81</ecNumber>
    </recommendedName>
    <alternativeName>
        <fullName evidence="8">L-threonine-O-3-phosphate decarboxylase</fullName>
    </alternativeName>
</protein>
<comment type="cofactor">
    <cofactor evidence="1">
        <name>pyridoxal 5'-phosphate</name>
        <dbReference type="ChEBI" id="CHEBI:597326"/>
    </cofactor>
</comment>
<dbReference type="Gene3D" id="3.40.640.10">
    <property type="entry name" value="Type I PLP-dependent aspartate aminotransferase-like (Major domain)"/>
    <property type="match status" value="1"/>
</dbReference>
<evidence type="ECO:0000256" key="5">
    <source>
        <dbReference type="ARBA" id="ARBA00022573"/>
    </source>
</evidence>
<evidence type="ECO:0000256" key="1">
    <source>
        <dbReference type="ARBA" id="ARBA00001933"/>
    </source>
</evidence>
<dbReference type="InterPro" id="IPR015421">
    <property type="entry name" value="PyrdxlP-dep_Trfase_major"/>
</dbReference>
<comment type="pathway">
    <text evidence="3">Cofactor biosynthesis; adenosylcobalamin biosynthesis.</text>
</comment>
<dbReference type="AlphaFoldDB" id="A0A8J7SWJ7"/>
<evidence type="ECO:0000256" key="2">
    <source>
        <dbReference type="ARBA" id="ARBA00003444"/>
    </source>
</evidence>
<dbReference type="InterPro" id="IPR004839">
    <property type="entry name" value="Aminotransferase_I/II_large"/>
</dbReference>
<gene>
    <name evidence="11" type="ORF">JI744_12890</name>
</gene>
<sequence length="328" mass="35084">MLDHGGNMDAAMARFGGGAQDWIDLSTGINRVPYPLPNLPARAWTDLPTRADMARLVAAARDAWGVSGAILPLSGAQQAIQLIPRLGVPGRARVLSPTYNEHAASLRAAGWQVEAVATLADLAGADLAVVVNPNNPDGQHHASARLLELLPQVGQLVVDESFVDPYPQQSLAAKTGLPGLWVLRSFGKFYGLAGLRLGFALGPEADVERLSTLAGPWPVSGAAIEVGCRALGDRVWQVQTATRLAEDAARLDMLCPLLVAGGTMLFRLYDSPDAARVQDHLASHRIWSRIFPWSPRLVRLGLPAPHEWPRVAMALDQMRAVGLALQPG</sequence>
<keyword evidence="12" id="KW-1185">Reference proteome</keyword>
<name>A0A8J7SWJ7_9RHOB</name>
<evidence type="ECO:0000256" key="6">
    <source>
        <dbReference type="ARBA" id="ARBA00022898"/>
    </source>
</evidence>
<dbReference type="RefSeq" id="WP_202661546.1">
    <property type="nucleotide sequence ID" value="NZ_JAESVP010000006.1"/>
</dbReference>
<dbReference type="UniPathway" id="UPA00148"/>
<dbReference type="InterPro" id="IPR004838">
    <property type="entry name" value="NHTrfase_class1_PyrdxlP-BS"/>
</dbReference>
<dbReference type="InterPro" id="IPR015424">
    <property type="entry name" value="PyrdxlP-dep_Trfase"/>
</dbReference>
<dbReference type="PANTHER" id="PTHR42885">
    <property type="entry name" value="HISTIDINOL-PHOSPHATE AMINOTRANSFERASE-RELATED"/>
    <property type="match status" value="1"/>
</dbReference>
<keyword evidence="6" id="KW-0663">Pyridoxal phosphate</keyword>
<dbReference type="PANTHER" id="PTHR42885:SF1">
    <property type="entry name" value="THREONINE-PHOSPHATE DECARBOXYLASE"/>
    <property type="match status" value="1"/>
</dbReference>
<proteinExistence type="predicted"/>
<organism evidence="11 12">
    <name type="scientific">Fuscibacter oryzae</name>
    <dbReference type="NCBI Taxonomy" id="2803939"/>
    <lineage>
        <taxon>Bacteria</taxon>
        <taxon>Pseudomonadati</taxon>
        <taxon>Pseudomonadota</taxon>
        <taxon>Alphaproteobacteria</taxon>
        <taxon>Rhodobacterales</taxon>
        <taxon>Paracoccaceae</taxon>
        <taxon>Fuscibacter</taxon>
    </lineage>
</organism>
<keyword evidence="5" id="KW-0169">Cobalamin biosynthesis</keyword>
<evidence type="ECO:0000256" key="4">
    <source>
        <dbReference type="ARBA" id="ARBA00012285"/>
    </source>
</evidence>
<evidence type="ECO:0000259" key="10">
    <source>
        <dbReference type="Pfam" id="PF00155"/>
    </source>
</evidence>
<dbReference type="EC" id="4.1.1.81" evidence="4"/>
<dbReference type="GO" id="GO:0009236">
    <property type="term" value="P:cobalamin biosynthetic process"/>
    <property type="evidence" value="ECO:0007669"/>
    <property type="project" value="UniProtKB-UniPathway"/>
</dbReference>
<dbReference type="EMBL" id="JAESVP010000006">
    <property type="protein sequence ID" value="MBL4929004.1"/>
    <property type="molecule type" value="Genomic_DNA"/>
</dbReference>
<dbReference type="InterPro" id="IPR015422">
    <property type="entry name" value="PyrdxlP-dep_Trfase_small"/>
</dbReference>
<dbReference type="Gene3D" id="3.90.1150.10">
    <property type="entry name" value="Aspartate Aminotransferase, domain 1"/>
    <property type="match status" value="1"/>
</dbReference>
<evidence type="ECO:0000256" key="9">
    <source>
        <dbReference type="ARBA" id="ARBA00048531"/>
    </source>
</evidence>
<dbReference type="Pfam" id="PF00155">
    <property type="entry name" value="Aminotran_1_2"/>
    <property type="match status" value="1"/>
</dbReference>
<evidence type="ECO:0000256" key="3">
    <source>
        <dbReference type="ARBA" id="ARBA00004953"/>
    </source>
</evidence>
<comment type="function">
    <text evidence="2">Decarboxylates L-threonine-O-3-phosphate to yield (R)-1-amino-2-propanol O-2-phosphate, the precursor for the linkage between the nucleotide loop and the corrin ring in cobalamin.</text>
</comment>
<dbReference type="GO" id="GO:0048472">
    <property type="term" value="F:threonine-phosphate decarboxylase activity"/>
    <property type="evidence" value="ECO:0007669"/>
    <property type="project" value="UniProtKB-EC"/>
</dbReference>
<reference evidence="11" key="1">
    <citation type="submission" date="2021-01" db="EMBL/GenBank/DDBJ databases">
        <title>Genome seq and assembly of Tabrizicola sp. KVB23.</title>
        <authorList>
            <person name="Chhetri G."/>
        </authorList>
    </citation>
    <scope>NUCLEOTIDE SEQUENCE</scope>
    <source>
        <strain evidence="11">KVB23</strain>
    </source>
</reference>
<evidence type="ECO:0000256" key="7">
    <source>
        <dbReference type="ARBA" id="ARBA00023239"/>
    </source>
</evidence>
<dbReference type="Proteomes" id="UP000619033">
    <property type="component" value="Unassembled WGS sequence"/>
</dbReference>
<evidence type="ECO:0000256" key="8">
    <source>
        <dbReference type="ARBA" id="ARBA00029996"/>
    </source>
</evidence>
<comment type="caution">
    <text evidence="11">The sequence shown here is derived from an EMBL/GenBank/DDBJ whole genome shotgun (WGS) entry which is preliminary data.</text>
</comment>
<accession>A0A8J7SWJ7</accession>
<dbReference type="GO" id="GO:0030170">
    <property type="term" value="F:pyridoxal phosphate binding"/>
    <property type="evidence" value="ECO:0007669"/>
    <property type="project" value="InterPro"/>
</dbReference>
<dbReference type="NCBIfam" id="TIGR01140">
    <property type="entry name" value="L_thr_O3P_dcar"/>
    <property type="match status" value="1"/>
</dbReference>
<evidence type="ECO:0000313" key="12">
    <source>
        <dbReference type="Proteomes" id="UP000619033"/>
    </source>
</evidence>
<comment type="catalytic activity">
    <reaction evidence="9">
        <text>O-phospho-L-threonine + H(+) = (R)-1-aminopropan-2-yl phosphate + CO2</text>
        <dbReference type="Rhea" id="RHEA:11492"/>
        <dbReference type="ChEBI" id="CHEBI:15378"/>
        <dbReference type="ChEBI" id="CHEBI:16526"/>
        <dbReference type="ChEBI" id="CHEBI:58563"/>
        <dbReference type="ChEBI" id="CHEBI:58675"/>
        <dbReference type="EC" id="4.1.1.81"/>
    </reaction>
</comment>
<keyword evidence="7 11" id="KW-0456">Lyase</keyword>
<dbReference type="PROSITE" id="PS00105">
    <property type="entry name" value="AA_TRANSFER_CLASS_1"/>
    <property type="match status" value="1"/>
</dbReference>
<feature type="domain" description="Aminotransferase class I/classII large" evidence="10">
    <location>
        <begin position="67"/>
        <end position="248"/>
    </location>
</feature>
<dbReference type="SUPFAM" id="SSF53383">
    <property type="entry name" value="PLP-dependent transferases"/>
    <property type="match status" value="1"/>
</dbReference>
<dbReference type="InterPro" id="IPR005860">
    <property type="entry name" value="CobD"/>
</dbReference>